<keyword evidence="5 11" id="KW-0812">Transmembrane</keyword>
<dbReference type="PRINTS" id="PR00123">
    <property type="entry name" value="ATPASEA"/>
</dbReference>
<dbReference type="HOGENOM" id="CLU_041018_2_3_9"/>
<evidence type="ECO:0000256" key="6">
    <source>
        <dbReference type="ARBA" id="ARBA00022781"/>
    </source>
</evidence>
<protein>
    <recommendedName>
        <fullName evidence="11 12">ATP synthase subunit a</fullName>
    </recommendedName>
    <alternativeName>
        <fullName evidence="11">ATP synthase F0 sector subunit a</fullName>
    </alternativeName>
    <alternativeName>
        <fullName evidence="11">F-ATPase subunit 6</fullName>
    </alternativeName>
</protein>
<sequence length="240" mass="26937">MRPEWHFMGMTFWADTLLFTWLVMAILIIFGYIAGRRATSGTPDRIVAVWEFVIDFVAKIVADNTDYKKMAGLLAYLVTLIMFIFVSNMIGLFPNFTFGLGHLHTAGNLMSPTADLNLTLALATMTIILAQYYGIKYNGTHYFGHFFSPHWLFFPIHAIELLTKPVTLAFRLYGNIFAGEVLIKVLLTFIPFGLVYLLGGFIPHVIWLGFSVFVGAIQSFVFTVLTIVYISQAIGAADSH</sequence>
<dbReference type="NCBIfam" id="TIGR01131">
    <property type="entry name" value="ATP_synt_6_or_A"/>
    <property type="match status" value="1"/>
</dbReference>
<dbReference type="Gene3D" id="1.20.120.220">
    <property type="entry name" value="ATP synthase, F0 complex, subunit A"/>
    <property type="match status" value="1"/>
</dbReference>
<comment type="similarity">
    <text evidence="2 11 12">Belongs to the ATPase A chain family.</text>
</comment>
<accession>B0TI56</accession>
<keyword evidence="7 11" id="KW-1133">Transmembrane helix</keyword>
<evidence type="ECO:0000256" key="10">
    <source>
        <dbReference type="ARBA" id="ARBA00023310"/>
    </source>
</evidence>
<feature type="transmembrane region" description="Helical" evidence="11">
    <location>
        <begin position="12"/>
        <end position="34"/>
    </location>
</feature>
<keyword evidence="9 11" id="KW-0472">Membrane</keyword>
<evidence type="ECO:0000256" key="4">
    <source>
        <dbReference type="ARBA" id="ARBA00022547"/>
    </source>
</evidence>
<dbReference type="KEGG" id="hmo:HM1_1098"/>
<evidence type="ECO:0000256" key="5">
    <source>
        <dbReference type="ARBA" id="ARBA00022692"/>
    </source>
</evidence>
<evidence type="ECO:0000313" key="13">
    <source>
        <dbReference type="EMBL" id="ABZ83476.1"/>
    </source>
</evidence>
<dbReference type="STRING" id="498761.HM1_1098"/>
<proteinExistence type="inferred from homology"/>
<dbReference type="CDD" id="cd00310">
    <property type="entry name" value="ATP-synt_Fo_a_6"/>
    <property type="match status" value="1"/>
</dbReference>
<dbReference type="GO" id="GO:0005886">
    <property type="term" value="C:plasma membrane"/>
    <property type="evidence" value="ECO:0007669"/>
    <property type="project" value="UniProtKB-SubCell"/>
</dbReference>
<keyword evidence="14" id="KW-1185">Reference proteome</keyword>
<evidence type="ECO:0000256" key="8">
    <source>
        <dbReference type="ARBA" id="ARBA00023065"/>
    </source>
</evidence>
<keyword evidence="6 11" id="KW-0375">Hydrogen ion transport</keyword>
<dbReference type="HAMAP" id="MF_01393">
    <property type="entry name" value="ATP_synth_a_bact"/>
    <property type="match status" value="1"/>
</dbReference>
<dbReference type="PROSITE" id="PS00449">
    <property type="entry name" value="ATPASE_A"/>
    <property type="match status" value="1"/>
</dbReference>
<keyword evidence="4 11" id="KW-0138">CF(0)</keyword>
<feature type="transmembrane region" description="Helical" evidence="11">
    <location>
        <begin position="205"/>
        <end position="230"/>
    </location>
</feature>
<evidence type="ECO:0000313" key="14">
    <source>
        <dbReference type="Proteomes" id="UP000008550"/>
    </source>
</evidence>
<feature type="transmembrane region" description="Helical" evidence="11">
    <location>
        <begin position="116"/>
        <end position="135"/>
    </location>
</feature>
<dbReference type="GO" id="GO:0045259">
    <property type="term" value="C:proton-transporting ATP synthase complex"/>
    <property type="evidence" value="ECO:0007669"/>
    <property type="project" value="UniProtKB-KW"/>
</dbReference>
<keyword evidence="11" id="KW-1003">Cell membrane</keyword>
<comment type="subunit">
    <text evidence="11">F-type ATPases have 2 components, CF(1) - the catalytic core - and CF(0) - the membrane proton channel. CF(1) has five subunits: alpha(3), beta(3), gamma(1), delta(1), epsilon(1). CF(0) has three main subunits: a(1), b(2) and c(9-12). The alpha and beta chains form an alternating ring which encloses part of the gamma chain. CF(1) is attached to CF(0) by a central stalk formed by the gamma and epsilon chains, while a peripheral stalk is formed by the delta and b chains.</text>
</comment>
<dbReference type="GO" id="GO:0042777">
    <property type="term" value="P:proton motive force-driven plasma membrane ATP synthesis"/>
    <property type="evidence" value="ECO:0007669"/>
    <property type="project" value="TreeGrafter"/>
</dbReference>
<organism evidence="13 14">
    <name type="scientific">Heliobacterium modesticaldum (strain ATCC 51547 / Ice1)</name>
    <dbReference type="NCBI Taxonomy" id="498761"/>
    <lineage>
        <taxon>Bacteria</taxon>
        <taxon>Bacillati</taxon>
        <taxon>Bacillota</taxon>
        <taxon>Clostridia</taxon>
        <taxon>Eubacteriales</taxon>
        <taxon>Heliobacteriaceae</taxon>
        <taxon>Heliomicrobium</taxon>
    </lineage>
</organism>
<dbReference type="InterPro" id="IPR023011">
    <property type="entry name" value="ATP_synth_F0_asu_AS"/>
</dbReference>
<dbReference type="InterPro" id="IPR000568">
    <property type="entry name" value="ATP_synth_F0_asu"/>
</dbReference>
<evidence type="ECO:0000256" key="2">
    <source>
        <dbReference type="ARBA" id="ARBA00006810"/>
    </source>
</evidence>
<dbReference type="AlphaFoldDB" id="B0TI56"/>
<dbReference type="InterPro" id="IPR035908">
    <property type="entry name" value="F0_ATP_A_sf"/>
</dbReference>
<dbReference type="InterPro" id="IPR045082">
    <property type="entry name" value="ATP_syn_F0_a_bact/chloroplast"/>
</dbReference>
<dbReference type="EMBL" id="CP000930">
    <property type="protein sequence ID" value="ABZ83476.1"/>
    <property type="molecule type" value="Genomic_DNA"/>
</dbReference>
<feature type="transmembrane region" description="Helical" evidence="11">
    <location>
        <begin position="74"/>
        <end position="96"/>
    </location>
</feature>
<keyword evidence="8 11" id="KW-0406">Ion transport</keyword>
<reference evidence="13 14" key="1">
    <citation type="journal article" date="2008" name="J. Bacteriol.">
        <title>The genome of Heliobacterium modesticaldum, a phototrophic representative of the Firmicutes containing the simplest photosynthetic apparatus.</title>
        <authorList>
            <person name="Sattley W.M."/>
            <person name="Madigan M.T."/>
            <person name="Swingley W.D."/>
            <person name="Cheung P.C."/>
            <person name="Clocksin K.M."/>
            <person name="Conrad A.L."/>
            <person name="Dejesa L.C."/>
            <person name="Honchak B.M."/>
            <person name="Jung D.O."/>
            <person name="Karbach L.E."/>
            <person name="Kurdoglu A."/>
            <person name="Lahiri S."/>
            <person name="Mastrian S.D."/>
            <person name="Page L.E."/>
            <person name="Taylor H.L."/>
            <person name="Wang Z.T."/>
            <person name="Raymond J."/>
            <person name="Chen M."/>
            <person name="Blankenship R.E."/>
            <person name="Touchman J.W."/>
        </authorList>
    </citation>
    <scope>NUCLEOTIDE SEQUENCE [LARGE SCALE GENOMIC DNA]</scope>
    <source>
        <strain evidence="14">ATCC 51547 / Ice1</strain>
    </source>
</reference>
<comment type="function">
    <text evidence="11 12">Key component of the proton channel; it plays a direct role in the translocation of protons across the membrane.</text>
</comment>
<comment type="subunit">
    <text evidence="11">F-type ATPases have 2 components, CF(1) - the catalytic core - and CF(0) - the membrane proton channel. CF(1) has five subunits: alpha(3), beta(3), gamma(1), delta(1), epsilon(1). CF(0) has four main subunits: a, b, b' and c.</text>
</comment>
<dbReference type="PANTHER" id="PTHR42823">
    <property type="entry name" value="ATP SYNTHASE SUBUNIT A, CHLOROPLASTIC"/>
    <property type="match status" value="1"/>
</dbReference>
<dbReference type="SUPFAM" id="SSF81336">
    <property type="entry name" value="F1F0 ATP synthase subunit A"/>
    <property type="match status" value="1"/>
</dbReference>
<evidence type="ECO:0000256" key="12">
    <source>
        <dbReference type="RuleBase" id="RU000483"/>
    </source>
</evidence>
<comment type="subcellular location">
    <subcellularLocation>
        <location evidence="11 12">Cell membrane</location>
        <topology evidence="11 12">Multi-pass membrane protein</topology>
    </subcellularLocation>
    <subcellularLocation>
        <location evidence="1">Membrane</location>
        <topology evidence="1">Multi-pass membrane protein</topology>
    </subcellularLocation>
</comment>
<feature type="transmembrane region" description="Helical" evidence="11">
    <location>
        <begin position="181"/>
        <end position="199"/>
    </location>
</feature>
<keyword evidence="10 11" id="KW-0066">ATP synthesis</keyword>
<evidence type="ECO:0000256" key="1">
    <source>
        <dbReference type="ARBA" id="ARBA00004141"/>
    </source>
</evidence>
<dbReference type="Pfam" id="PF00119">
    <property type="entry name" value="ATP-synt_A"/>
    <property type="match status" value="1"/>
</dbReference>
<keyword evidence="3 11" id="KW-0813">Transport</keyword>
<dbReference type="Proteomes" id="UP000008550">
    <property type="component" value="Chromosome"/>
</dbReference>
<dbReference type="eggNOG" id="COG0356">
    <property type="taxonomic scope" value="Bacteria"/>
</dbReference>
<gene>
    <name evidence="11 13" type="primary">atpB</name>
    <name evidence="13" type="ORF">HM1_1098</name>
</gene>
<evidence type="ECO:0000256" key="11">
    <source>
        <dbReference type="HAMAP-Rule" id="MF_01393"/>
    </source>
</evidence>
<name>B0TI56_HELMI</name>
<evidence type="ECO:0000256" key="7">
    <source>
        <dbReference type="ARBA" id="ARBA00022989"/>
    </source>
</evidence>
<evidence type="ECO:0000256" key="9">
    <source>
        <dbReference type="ARBA" id="ARBA00023136"/>
    </source>
</evidence>
<dbReference type="GO" id="GO:0046933">
    <property type="term" value="F:proton-transporting ATP synthase activity, rotational mechanism"/>
    <property type="evidence" value="ECO:0007669"/>
    <property type="project" value="UniProtKB-UniRule"/>
</dbReference>
<dbReference type="PANTHER" id="PTHR42823:SF3">
    <property type="entry name" value="ATP SYNTHASE SUBUNIT A, CHLOROPLASTIC"/>
    <property type="match status" value="1"/>
</dbReference>
<evidence type="ECO:0000256" key="3">
    <source>
        <dbReference type="ARBA" id="ARBA00022448"/>
    </source>
</evidence>